<gene>
    <name evidence="8" type="primary">yciC</name>
    <name evidence="8" type="ORF">ERS008460_00609</name>
</gene>
<comment type="similarity">
    <text evidence="2 7">Belongs to the UPF0259 family.</text>
</comment>
<proteinExistence type="inferred from homology"/>
<sequence length="255" mass="27325">MPITANTLYRDSFNFLRNQLPAILLLALLTAFITVMLNQAFTPDTEQLSLLSATESDITSSASLSISEIVSQMTPEQQMVLLKVSAAATFSALVGNVLLVGGMLTLISMVSQGRRVSALQAIGISVPILPRLLLLMFIGTLLIQLGLTMFIVPGVVIAVALSLSPVIVTTEKIGVFASIKASTKLAFANVRLIVPAMMLWIAAKLILLYLVSRLTALPTPIATVILSALSNLVSALLLVYLFRLYMLLRPTDVAV</sequence>
<dbReference type="HAMAP" id="MF_01067">
    <property type="entry name" value="UPF0259"/>
    <property type="match status" value="1"/>
</dbReference>
<evidence type="ECO:0000256" key="2">
    <source>
        <dbReference type="ARBA" id="ARBA00005633"/>
    </source>
</evidence>
<dbReference type="GeneID" id="61900583"/>
<keyword evidence="6 7" id="KW-0472">Membrane</keyword>
<reference evidence="9" key="1">
    <citation type="submission" date="2015-03" db="EMBL/GenBank/DDBJ databases">
        <authorList>
            <consortium name="Pathogen Informatics"/>
        </authorList>
    </citation>
    <scope>NUCLEOTIDE SEQUENCE [LARGE SCALE GENOMIC DNA]</scope>
    <source>
        <strain evidence="9">IP27925</strain>
    </source>
</reference>
<accession>A0A0T9T9M0</accession>
<dbReference type="RefSeq" id="WP_050125184.1">
    <property type="nucleotide sequence ID" value="NZ_CABHPX010000131.1"/>
</dbReference>
<organism evidence="8 9">
    <name type="scientific">Yersinia aleksiciae</name>
    <dbReference type="NCBI Taxonomy" id="263819"/>
    <lineage>
        <taxon>Bacteria</taxon>
        <taxon>Pseudomonadati</taxon>
        <taxon>Pseudomonadota</taxon>
        <taxon>Gammaproteobacteria</taxon>
        <taxon>Enterobacterales</taxon>
        <taxon>Yersiniaceae</taxon>
        <taxon>Yersinia</taxon>
    </lineage>
</organism>
<feature type="transmembrane region" description="Helical" evidence="7">
    <location>
        <begin position="149"/>
        <end position="169"/>
    </location>
</feature>
<keyword evidence="4 7" id="KW-0812">Transmembrane</keyword>
<dbReference type="EMBL" id="CQEM01000002">
    <property type="protein sequence ID" value="CNK69588.1"/>
    <property type="molecule type" value="Genomic_DNA"/>
</dbReference>
<dbReference type="Proteomes" id="UP000040088">
    <property type="component" value="Unassembled WGS sequence"/>
</dbReference>
<dbReference type="Pfam" id="PF06790">
    <property type="entry name" value="UPF0259"/>
    <property type="match status" value="1"/>
</dbReference>
<feature type="transmembrane region" description="Helical" evidence="7">
    <location>
        <begin position="20"/>
        <end position="41"/>
    </location>
</feature>
<dbReference type="GO" id="GO:0005886">
    <property type="term" value="C:plasma membrane"/>
    <property type="evidence" value="ECO:0007669"/>
    <property type="project" value="UniProtKB-SubCell"/>
</dbReference>
<evidence type="ECO:0000256" key="3">
    <source>
        <dbReference type="ARBA" id="ARBA00022475"/>
    </source>
</evidence>
<evidence type="ECO:0000313" key="9">
    <source>
        <dbReference type="Proteomes" id="UP000040088"/>
    </source>
</evidence>
<keyword evidence="3 7" id="KW-1003">Cell membrane</keyword>
<evidence type="ECO:0000256" key="7">
    <source>
        <dbReference type="HAMAP-Rule" id="MF_01067"/>
    </source>
</evidence>
<dbReference type="OrthoDB" id="6454524at2"/>
<feature type="transmembrane region" description="Helical" evidence="7">
    <location>
        <begin position="190"/>
        <end position="211"/>
    </location>
</feature>
<keyword evidence="5 7" id="KW-1133">Transmembrane helix</keyword>
<comment type="subcellular location">
    <subcellularLocation>
        <location evidence="1">Cell inner membrane</location>
        <topology evidence="1">Multi-pass membrane protein</topology>
    </subcellularLocation>
    <subcellularLocation>
        <location evidence="7">Cell membrane</location>
        <topology evidence="7">Multi-pass membrane protein</topology>
    </subcellularLocation>
</comment>
<feature type="transmembrane region" description="Helical" evidence="7">
    <location>
        <begin position="217"/>
        <end position="242"/>
    </location>
</feature>
<name>A0A0T9T9M0_YERAE</name>
<dbReference type="NCBIfam" id="NF002774">
    <property type="entry name" value="PRK02868.1"/>
    <property type="match status" value="1"/>
</dbReference>
<dbReference type="InterPro" id="IPR009627">
    <property type="entry name" value="UPF0259"/>
</dbReference>
<evidence type="ECO:0000256" key="1">
    <source>
        <dbReference type="ARBA" id="ARBA00004429"/>
    </source>
</evidence>
<evidence type="ECO:0000256" key="6">
    <source>
        <dbReference type="ARBA" id="ARBA00023136"/>
    </source>
</evidence>
<feature type="transmembrane region" description="Helical" evidence="7">
    <location>
        <begin position="84"/>
        <end position="107"/>
    </location>
</feature>
<protein>
    <recommendedName>
        <fullName evidence="7">UPF0259 membrane protein ERS008460_00609</fullName>
    </recommendedName>
</protein>
<feature type="transmembrane region" description="Helical" evidence="7">
    <location>
        <begin position="119"/>
        <end position="143"/>
    </location>
</feature>
<evidence type="ECO:0000313" key="8">
    <source>
        <dbReference type="EMBL" id="CNK69588.1"/>
    </source>
</evidence>
<evidence type="ECO:0000256" key="4">
    <source>
        <dbReference type="ARBA" id="ARBA00022692"/>
    </source>
</evidence>
<dbReference type="AlphaFoldDB" id="A0A0T9T9M0"/>
<evidence type="ECO:0000256" key="5">
    <source>
        <dbReference type="ARBA" id="ARBA00022989"/>
    </source>
</evidence>
<dbReference type="STRING" id="28152.CH54_533"/>